<feature type="domain" description="Uracil-DNA glycosylase-like" evidence="1">
    <location>
        <begin position="64"/>
        <end position="221"/>
    </location>
</feature>
<dbReference type="SUPFAM" id="SSF52141">
    <property type="entry name" value="Uracil-DNA glycosylase-like"/>
    <property type="match status" value="1"/>
</dbReference>
<dbReference type="PANTHER" id="PTHR42160:SF1">
    <property type="entry name" value="URACIL-DNA GLYCOSYLASE SUPERFAMILY PROTEIN"/>
    <property type="match status" value="1"/>
</dbReference>
<name>A0A1H4F7Y4_9BURK</name>
<gene>
    <name evidence="2" type="ORF">SAMN05421875_1495</name>
</gene>
<organism evidence="2 3">
    <name type="scientific">Acidovorax soli</name>
    <dbReference type="NCBI Taxonomy" id="592050"/>
    <lineage>
        <taxon>Bacteria</taxon>
        <taxon>Pseudomonadati</taxon>
        <taxon>Pseudomonadota</taxon>
        <taxon>Betaproteobacteria</taxon>
        <taxon>Burkholderiales</taxon>
        <taxon>Comamonadaceae</taxon>
        <taxon>Acidovorax</taxon>
    </lineage>
</organism>
<reference evidence="3" key="1">
    <citation type="submission" date="2016-10" db="EMBL/GenBank/DDBJ databases">
        <authorList>
            <person name="Varghese N."/>
            <person name="Submissions S."/>
        </authorList>
    </citation>
    <scope>NUCLEOTIDE SEQUENCE [LARGE SCALE GENOMIC DNA]</scope>
    <source>
        <strain evidence="3">DSM 25157</strain>
    </source>
</reference>
<dbReference type="SMART" id="SM00986">
    <property type="entry name" value="UDG"/>
    <property type="match status" value="1"/>
</dbReference>
<protein>
    <submittedName>
        <fullName evidence="2">Uracil-DNA glycosylase</fullName>
    </submittedName>
</protein>
<proteinExistence type="predicted"/>
<evidence type="ECO:0000259" key="1">
    <source>
        <dbReference type="SMART" id="SM00986"/>
    </source>
</evidence>
<evidence type="ECO:0000313" key="3">
    <source>
        <dbReference type="Proteomes" id="UP000199002"/>
    </source>
</evidence>
<dbReference type="InterPro" id="IPR047124">
    <property type="entry name" value="HI_0220.2"/>
</dbReference>
<evidence type="ECO:0000313" key="2">
    <source>
        <dbReference type="EMBL" id="SEA92602.1"/>
    </source>
</evidence>
<dbReference type="STRING" id="592050.SAMN05421875_1495"/>
<accession>A0A1H4F7Y4</accession>
<dbReference type="Gene3D" id="3.40.470.10">
    <property type="entry name" value="Uracil-DNA glycosylase-like domain"/>
    <property type="match status" value="1"/>
</dbReference>
<keyword evidence="3" id="KW-1185">Reference proteome</keyword>
<dbReference type="EMBL" id="FNQJ01000049">
    <property type="protein sequence ID" value="SEA92602.1"/>
    <property type="molecule type" value="Genomic_DNA"/>
</dbReference>
<dbReference type="Proteomes" id="UP000199002">
    <property type="component" value="Unassembled WGS sequence"/>
</dbReference>
<dbReference type="CDD" id="cd10033">
    <property type="entry name" value="UDG_like"/>
    <property type="match status" value="1"/>
</dbReference>
<dbReference type="InterPro" id="IPR036895">
    <property type="entry name" value="Uracil-DNA_glycosylase-like_sf"/>
</dbReference>
<dbReference type="Pfam" id="PF03167">
    <property type="entry name" value="UDG"/>
    <property type="match status" value="1"/>
</dbReference>
<dbReference type="PANTHER" id="PTHR42160">
    <property type="entry name" value="URACIL-DNA GLYCOSYLASE SUPERFAMILY PROTEIN"/>
    <property type="match status" value="1"/>
</dbReference>
<sequence length="229" mass="25786">MTGRRQGAIHNQTAMSTQRLFANDSPLPTTPLRRSSASRVDALLSEIQACRVCEAHLPLGPRPIVRISPSARILMVGQAPGLKVHESGIPWNDASGKRLREWLGVEESVFYDPRRFAIVPMSLCYPGRGHSGDLPPRPECAPLWHERILSSLPHIRLTILIGQYALAKYLGERRQTTLTETVAAWKSYAPQFITLPHPSPRNQNWLKQNPWFDREIVPMLRKHVADALA</sequence>
<dbReference type="SMART" id="SM00987">
    <property type="entry name" value="UreE_C"/>
    <property type="match status" value="1"/>
</dbReference>
<dbReference type="InterPro" id="IPR005122">
    <property type="entry name" value="Uracil-DNA_glycosylase-like"/>
</dbReference>
<dbReference type="AlphaFoldDB" id="A0A1H4F7Y4"/>